<evidence type="ECO:0000313" key="9">
    <source>
        <dbReference type="Proteomes" id="UP000011083"/>
    </source>
</evidence>
<dbReference type="Proteomes" id="UP000011083">
    <property type="component" value="Unassembled WGS sequence"/>
</dbReference>
<feature type="binding site" evidence="5">
    <location>
        <position position="116"/>
    </location>
    <ligand>
        <name>a divalent metal cation</name>
        <dbReference type="ChEBI" id="CHEBI:60240"/>
        <label>1</label>
    </ligand>
</feature>
<feature type="binding site" evidence="5">
    <location>
        <position position="105"/>
    </location>
    <ligand>
        <name>a divalent metal cation</name>
        <dbReference type="ChEBI" id="CHEBI:60240"/>
        <label>1</label>
    </ligand>
</feature>
<dbReference type="Gene3D" id="3.90.230.10">
    <property type="entry name" value="Creatinase/methionine aminopeptidase superfamily"/>
    <property type="match status" value="1"/>
</dbReference>
<feature type="binding site" evidence="5">
    <location>
        <position position="116"/>
    </location>
    <ligand>
        <name>a divalent metal cation</name>
        <dbReference type="ChEBI" id="CHEBI:60240"/>
        <label>2</label>
        <note>catalytic</note>
    </ligand>
</feature>
<comment type="similarity">
    <text evidence="5">Belongs to the peptidase M24A family. Methionine aminopeptidase type 1 subfamily.</text>
</comment>
<evidence type="ECO:0000313" key="8">
    <source>
        <dbReference type="EMBL" id="ELR18151.1"/>
    </source>
</evidence>
<sequence>MDKQPQEMEIKDQHSITKMRTAGRLARRILDLAGTLARPGTHLPSLLLSAIDDAVHTAITSAGAYPSPLGYHGFPKSVCTSVNEVLLHGIPDSRPLEDGDIVNVDVTVYLDGHHGDCSRTFLVGDVDADARRLVAANESCVEEVIKNLRPGMNLQFIGEFVEDYARREGFAIFPEAAGHSIGSVFHAFPPVMHFHILPLSLELKPGMTFTIEPVFVEGEPTFTLWADQWTRSTVDGGWSAQTEHTVLITNRGAEILTSA</sequence>
<dbReference type="InterPro" id="IPR000994">
    <property type="entry name" value="Pept_M24"/>
</dbReference>
<accession>L8H1B7</accession>
<feature type="domain" description="Peptidase M24" evidence="7">
    <location>
        <begin position="18"/>
        <end position="250"/>
    </location>
</feature>
<evidence type="ECO:0000256" key="2">
    <source>
        <dbReference type="ARBA" id="ARBA00022670"/>
    </source>
</evidence>
<dbReference type="VEuPathDB" id="AmoebaDB:ACA1_368830"/>
<dbReference type="GO" id="GO:0070006">
    <property type="term" value="F:metalloaminopeptidase activity"/>
    <property type="evidence" value="ECO:0007669"/>
    <property type="project" value="UniProtKB-UniRule"/>
</dbReference>
<evidence type="ECO:0000256" key="3">
    <source>
        <dbReference type="ARBA" id="ARBA00022723"/>
    </source>
</evidence>
<dbReference type="NCBIfam" id="TIGR00500">
    <property type="entry name" value="met_pdase_I"/>
    <property type="match status" value="1"/>
</dbReference>
<gene>
    <name evidence="8" type="ORF">ACA1_368830</name>
</gene>
<dbReference type="GO" id="GO:0004239">
    <property type="term" value="F:initiator methionyl aminopeptidase activity"/>
    <property type="evidence" value="ECO:0007669"/>
    <property type="project" value="UniProtKB-UniRule"/>
</dbReference>
<dbReference type="KEGG" id="acan:ACA1_368830"/>
<dbReference type="Pfam" id="PF00557">
    <property type="entry name" value="Peptidase_M24"/>
    <property type="match status" value="1"/>
</dbReference>
<dbReference type="OMA" id="RGAESCY"/>
<dbReference type="HAMAP" id="MF_01974">
    <property type="entry name" value="MetAP_1"/>
    <property type="match status" value="1"/>
</dbReference>
<dbReference type="CDD" id="cd01086">
    <property type="entry name" value="MetAP1"/>
    <property type="match status" value="1"/>
</dbReference>
<dbReference type="PRINTS" id="PR00599">
    <property type="entry name" value="MAPEPTIDASE"/>
</dbReference>
<keyword evidence="2 5" id="KW-0645">Protease</keyword>
<dbReference type="STRING" id="1257118.L8H1B7"/>
<feature type="binding site" evidence="5">
    <location>
        <position position="179"/>
    </location>
    <ligand>
        <name>a divalent metal cation</name>
        <dbReference type="ChEBI" id="CHEBI:60240"/>
        <label>2</label>
        <note>catalytic</note>
    </ligand>
</feature>
<dbReference type="PANTHER" id="PTHR43330:SF8">
    <property type="entry name" value="METHIONINE AMINOPEPTIDASE 1D, MITOCHONDRIAL"/>
    <property type="match status" value="1"/>
</dbReference>
<feature type="binding site" evidence="5">
    <location>
        <position position="212"/>
    </location>
    <ligand>
        <name>a divalent metal cation</name>
        <dbReference type="ChEBI" id="CHEBI:60240"/>
        <label>2</label>
        <note>catalytic</note>
    </ligand>
</feature>
<evidence type="ECO:0000256" key="4">
    <source>
        <dbReference type="ARBA" id="ARBA00022801"/>
    </source>
</evidence>
<dbReference type="EMBL" id="KB007960">
    <property type="protein sequence ID" value="ELR18151.1"/>
    <property type="molecule type" value="Genomic_DNA"/>
</dbReference>
<comment type="catalytic activity">
    <reaction evidence="5 6">
        <text>Release of N-terminal amino acids, preferentially methionine, from peptides and arylamides.</text>
        <dbReference type="EC" id="3.4.11.18"/>
    </reaction>
</comment>
<dbReference type="InterPro" id="IPR001714">
    <property type="entry name" value="Pept_M24_MAP"/>
</dbReference>
<comment type="cofactor">
    <cofactor evidence="5">
        <name>Co(2+)</name>
        <dbReference type="ChEBI" id="CHEBI:48828"/>
    </cofactor>
    <cofactor evidence="5">
        <name>Zn(2+)</name>
        <dbReference type="ChEBI" id="CHEBI:29105"/>
    </cofactor>
    <cofactor evidence="5">
        <name>Mn(2+)</name>
        <dbReference type="ChEBI" id="CHEBI:29035"/>
    </cofactor>
    <cofactor evidence="5">
        <name>Fe(2+)</name>
        <dbReference type="ChEBI" id="CHEBI:29033"/>
    </cofactor>
    <text evidence="5">Binds 2 divalent metal cations per subunit. Has a high-affinity and a low affinity metal-binding site. The true nature of the physiological cofactor is under debate. The enzyme is active with cobalt, zinc, manganese or divalent iron ions. Most likely, methionine aminopeptidases function as mononuclear Fe(2+)-metalloproteases under physiological conditions, and the catalytically relevant metal-binding site has been assigned to the histidine-containing high-affinity site.</text>
</comment>
<dbReference type="RefSeq" id="XP_004340171.1">
    <property type="nucleotide sequence ID" value="XM_004340123.1"/>
</dbReference>
<protein>
    <recommendedName>
        <fullName evidence="6">Methionine aminopeptidase</fullName>
        <ecNumber evidence="6">3.4.11.18</ecNumber>
    </recommendedName>
</protein>
<feature type="binding site" evidence="5">
    <location>
        <position position="186"/>
    </location>
    <ligand>
        <name>substrate</name>
    </ligand>
</feature>
<evidence type="ECO:0000256" key="6">
    <source>
        <dbReference type="RuleBase" id="RU003653"/>
    </source>
</evidence>
<evidence type="ECO:0000256" key="5">
    <source>
        <dbReference type="HAMAP-Rule" id="MF_03174"/>
    </source>
</evidence>
<dbReference type="PANTHER" id="PTHR43330">
    <property type="entry name" value="METHIONINE AMINOPEPTIDASE"/>
    <property type="match status" value="1"/>
</dbReference>
<organism evidence="8 9">
    <name type="scientific">Acanthamoeba castellanii (strain ATCC 30010 / Neff)</name>
    <dbReference type="NCBI Taxonomy" id="1257118"/>
    <lineage>
        <taxon>Eukaryota</taxon>
        <taxon>Amoebozoa</taxon>
        <taxon>Discosea</taxon>
        <taxon>Longamoebia</taxon>
        <taxon>Centramoebida</taxon>
        <taxon>Acanthamoebidae</taxon>
        <taxon>Acanthamoeba</taxon>
    </lineage>
</organism>
<dbReference type="InterPro" id="IPR036005">
    <property type="entry name" value="Creatinase/aminopeptidase-like"/>
</dbReference>
<feature type="binding site" evidence="5">
    <location>
        <position position="243"/>
    </location>
    <ligand>
        <name>a divalent metal cation</name>
        <dbReference type="ChEBI" id="CHEBI:60240"/>
        <label>2</label>
        <note>catalytic</note>
    </ligand>
</feature>
<dbReference type="GO" id="GO:0046872">
    <property type="term" value="F:metal ion binding"/>
    <property type="evidence" value="ECO:0007669"/>
    <property type="project" value="UniProtKB-UniRule"/>
</dbReference>
<feature type="binding site" evidence="5">
    <location>
        <position position="88"/>
    </location>
    <ligand>
        <name>substrate</name>
    </ligand>
</feature>
<dbReference type="EC" id="3.4.11.18" evidence="6"/>
<dbReference type="SUPFAM" id="SSF55920">
    <property type="entry name" value="Creatinase/aminopeptidase"/>
    <property type="match status" value="1"/>
</dbReference>
<comment type="function">
    <text evidence="6">Cotranslationally removes the N-terminal methionine from nascent proteins. The N-terminal methionine is often cleaved when the second residue in the primary sequence is small and uncharged (Met-Ala-, Cys, Gly, Pro, Ser, Thr, or Val).</text>
</comment>
<dbReference type="AlphaFoldDB" id="L8H1B7"/>
<keyword evidence="3 5" id="KW-0479">Metal-binding</keyword>
<dbReference type="InterPro" id="IPR002467">
    <property type="entry name" value="Pept_M24A_MAP1"/>
</dbReference>
<name>L8H1B7_ACACF</name>
<evidence type="ECO:0000256" key="1">
    <source>
        <dbReference type="ARBA" id="ARBA00022438"/>
    </source>
</evidence>
<proteinExistence type="inferred from homology"/>
<feature type="binding site" evidence="5">
    <location>
        <position position="243"/>
    </location>
    <ligand>
        <name>a divalent metal cation</name>
        <dbReference type="ChEBI" id="CHEBI:60240"/>
        <label>1</label>
    </ligand>
</feature>
<evidence type="ECO:0000259" key="7">
    <source>
        <dbReference type="Pfam" id="PF00557"/>
    </source>
</evidence>
<keyword evidence="1 5" id="KW-0031">Aminopeptidase</keyword>
<keyword evidence="4 5" id="KW-0378">Hydrolase</keyword>
<keyword evidence="9" id="KW-1185">Reference proteome</keyword>
<dbReference type="GeneID" id="14919081"/>
<dbReference type="OrthoDB" id="3209743at2759"/>
<dbReference type="GO" id="GO:0006508">
    <property type="term" value="P:proteolysis"/>
    <property type="evidence" value="ECO:0007669"/>
    <property type="project" value="UniProtKB-KW"/>
</dbReference>
<reference evidence="8 9" key="1">
    <citation type="journal article" date="2013" name="Genome Biol.">
        <title>Genome of Acanthamoeba castellanii highlights extensive lateral gene transfer and early evolution of tyrosine kinase signaling.</title>
        <authorList>
            <person name="Clarke M."/>
            <person name="Lohan A.J."/>
            <person name="Liu B."/>
            <person name="Lagkouvardos I."/>
            <person name="Roy S."/>
            <person name="Zafar N."/>
            <person name="Bertelli C."/>
            <person name="Schilde C."/>
            <person name="Kianianmomeni A."/>
            <person name="Burglin T.R."/>
            <person name="Frech C."/>
            <person name="Turcotte B."/>
            <person name="Kopec K.O."/>
            <person name="Synnott J.M."/>
            <person name="Choo C."/>
            <person name="Paponov I."/>
            <person name="Finkler A."/>
            <person name="Soon Heng Tan C."/>
            <person name="Hutchins A.P."/>
            <person name="Weinmeier T."/>
            <person name="Rattei T."/>
            <person name="Chu J.S."/>
            <person name="Gimenez G."/>
            <person name="Irimia M."/>
            <person name="Rigden D.J."/>
            <person name="Fitzpatrick D.A."/>
            <person name="Lorenzo-Morales J."/>
            <person name="Bateman A."/>
            <person name="Chiu C.H."/>
            <person name="Tang P."/>
            <person name="Hegemann P."/>
            <person name="Fromm H."/>
            <person name="Raoult D."/>
            <person name="Greub G."/>
            <person name="Miranda-Saavedra D."/>
            <person name="Chen N."/>
            <person name="Nash P."/>
            <person name="Ginger M.L."/>
            <person name="Horn M."/>
            <person name="Schaap P."/>
            <person name="Caler L."/>
            <person name="Loftus B."/>
        </authorList>
    </citation>
    <scope>NUCLEOTIDE SEQUENCE [LARGE SCALE GENOMIC DNA]</scope>
    <source>
        <strain evidence="8 9">Neff</strain>
    </source>
</reference>